<keyword evidence="1" id="KW-0175">Coiled coil</keyword>
<dbReference type="AlphaFoldDB" id="A0A9D1LZZ0"/>
<feature type="transmembrane region" description="Helical" evidence="2">
    <location>
        <begin position="12"/>
        <end position="32"/>
    </location>
</feature>
<organism evidence="3 4">
    <name type="scientific">Candidatus Merdicola faecigallinarum</name>
    <dbReference type="NCBI Taxonomy" id="2840862"/>
    <lineage>
        <taxon>Bacteria</taxon>
        <taxon>Bacillati</taxon>
        <taxon>Bacillota</taxon>
        <taxon>Clostridia</taxon>
        <taxon>Candidatus Merdicola</taxon>
    </lineage>
</organism>
<keyword evidence="2" id="KW-1133">Transmembrane helix</keyword>
<accession>A0A9D1LZZ0</accession>
<comment type="caution">
    <text evidence="3">The sequence shown here is derived from an EMBL/GenBank/DDBJ whole genome shotgun (WGS) entry which is preliminary data.</text>
</comment>
<feature type="coiled-coil region" evidence="1">
    <location>
        <begin position="194"/>
        <end position="229"/>
    </location>
</feature>
<reference evidence="3" key="1">
    <citation type="submission" date="2020-10" db="EMBL/GenBank/DDBJ databases">
        <authorList>
            <person name="Gilroy R."/>
        </authorList>
    </citation>
    <scope>NUCLEOTIDE SEQUENCE</scope>
    <source>
        <strain evidence="3">CHK195-15760</strain>
    </source>
</reference>
<gene>
    <name evidence="3" type="ORF">IAB70_00020</name>
</gene>
<evidence type="ECO:0000313" key="4">
    <source>
        <dbReference type="Proteomes" id="UP000824093"/>
    </source>
</evidence>
<protein>
    <submittedName>
        <fullName evidence="3">Uncharacterized protein</fullName>
    </submittedName>
</protein>
<reference evidence="3" key="2">
    <citation type="journal article" date="2021" name="PeerJ">
        <title>Extensive microbial diversity within the chicken gut microbiome revealed by metagenomics and culture.</title>
        <authorList>
            <person name="Gilroy R."/>
            <person name="Ravi A."/>
            <person name="Getino M."/>
            <person name="Pursley I."/>
            <person name="Horton D.L."/>
            <person name="Alikhan N.F."/>
            <person name="Baker D."/>
            <person name="Gharbi K."/>
            <person name="Hall N."/>
            <person name="Watson M."/>
            <person name="Adriaenssens E.M."/>
            <person name="Foster-Nyarko E."/>
            <person name="Jarju S."/>
            <person name="Secka A."/>
            <person name="Antonio M."/>
            <person name="Oren A."/>
            <person name="Chaudhuri R.R."/>
            <person name="La Ragione R."/>
            <person name="Hildebrand F."/>
            <person name="Pallen M.J."/>
        </authorList>
    </citation>
    <scope>NUCLEOTIDE SEQUENCE</scope>
    <source>
        <strain evidence="3">CHK195-15760</strain>
    </source>
</reference>
<proteinExistence type="predicted"/>
<evidence type="ECO:0000256" key="2">
    <source>
        <dbReference type="SAM" id="Phobius"/>
    </source>
</evidence>
<evidence type="ECO:0000313" key="3">
    <source>
        <dbReference type="EMBL" id="HIU51011.1"/>
    </source>
</evidence>
<keyword evidence="2" id="KW-0472">Membrane</keyword>
<evidence type="ECO:0000256" key="1">
    <source>
        <dbReference type="SAM" id="Coils"/>
    </source>
</evidence>
<sequence>MKKKLSKKHIICLCVIFVICVIAIGEAFYLLLFSDRYPSNNEVKNQVVDQNNQSENKDVRFSQLFQNGLIENEAIENINKKDQDKDLIYTVYEKVEVQEGKYDIEVAIPRINLNQEQIEEANLDIKQIFQDKAEAILKNTNNIGVIYSVKYQGFLNQNILSLVIQSTLKEGGQPQRAIVQTYNYNLETNQFIGADELIKKKDLEEKEVTKAIENEITRQNAQAQALKDLGYNVFVRNLDTDMYDYDQINNFFMDDQNNIYIIYAYGNSNMTSEMDLIIL</sequence>
<dbReference type="Proteomes" id="UP000824093">
    <property type="component" value="Unassembled WGS sequence"/>
</dbReference>
<keyword evidence="2" id="KW-0812">Transmembrane</keyword>
<name>A0A9D1LZZ0_9FIRM</name>
<dbReference type="EMBL" id="DVNH01000001">
    <property type="protein sequence ID" value="HIU51011.1"/>
    <property type="molecule type" value="Genomic_DNA"/>
</dbReference>